<name>A0A840BM18_9RHOO</name>
<sequence length="278" mass="29866">MTRDTCAGLVFGAIIACLMPHGAAHAAQDDALRETLDAYVEGWYAGDAARIETATHPDLIRRKPALAGTDGTIQLEEIDQLGLLAAARSGLGRRAPAEDRKRMATAVFAQRGIAALALVETGGTFSYLQLVRNGGRWQVLNVLWEPKASPDDGPTMQEAPQVEAAVRDYVDGWYSGDVARVRRALHPEHIRREPALLDAGGDIRITTRDAGAVAGAVRKGVTAGRSTTQAQTRIEVAEIRGRSAAVMLEAGARVEYLQMARNKGRWQIVTVLAAPIPD</sequence>
<dbReference type="SUPFAM" id="SSF54427">
    <property type="entry name" value="NTF2-like"/>
    <property type="match status" value="2"/>
</dbReference>
<feature type="signal peptide" evidence="1">
    <location>
        <begin position="1"/>
        <end position="26"/>
    </location>
</feature>
<dbReference type="Gene3D" id="3.10.450.50">
    <property type="match status" value="2"/>
</dbReference>
<protein>
    <recommendedName>
        <fullName evidence="4">DUF4440 domain-containing protein</fullName>
    </recommendedName>
</protein>
<dbReference type="Pfam" id="PF12893">
    <property type="entry name" value="Lumazine_bd_2"/>
    <property type="match status" value="2"/>
</dbReference>
<evidence type="ECO:0000313" key="3">
    <source>
        <dbReference type="Proteomes" id="UP000561045"/>
    </source>
</evidence>
<comment type="caution">
    <text evidence="2">The sequence shown here is derived from an EMBL/GenBank/DDBJ whole genome shotgun (WGS) entry which is preliminary data.</text>
</comment>
<dbReference type="AlphaFoldDB" id="A0A840BM18"/>
<reference evidence="2 3" key="1">
    <citation type="submission" date="2020-08" db="EMBL/GenBank/DDBJ databases">
        <title>Genomic Encyclopedia of Type Strains, Phase IV (KMG-IV): sequencing the most valuable type-strain genomes for metagenomic binning, comparative biology and taxonomic classification.</title>
        <authorList>
            <person name="Goeker M."/>
        </authorList>
    </citation>
    <scope>NUCLEOTIDE SEQUENCE [LARGE SCALE GENOMIC DNA]</scope>
    <source>
        <strain evidence="2 3">DSM 106739</strain>
    </source>
</reference>
<feature type="chain" id="PRO_5032546521" description="DUF4440 domain-containing protein" evidence="1">
    <location>
        <begin position="27"/>
        <end position="278"/>
    </location>
</feature>
<dbReference type="PROSITE" id="PS51257">
    <property type="entry name" value="PROKAR_LIPOPROTEIN"/>
    <property type="match status" value="1"/>
</dbReference>
<organism evidence="2 3">
    <name type="scientific">Niveibacterium umoris</name>
    <dbReference type="NCBI Taxonomy" id="1193620"/>
    <lineage>
        <taxon>Bacteria</taxon>
        <taxon>Pseudomonadati</taxon>
        <taxon>Pseudomonadota</taxon>
        <taxon>Betaproteobacteria</taxon>
        <taxon>Rhodocyclales</taxon>
        <taxon>Rhodocyclaceae</taxon>
        <taxon>Niveibacterium</taxon>
    </lineage>
</organism>
<evidence type="ECO:0008006" key="4">
    <source>
        <dbReference type="Google" id="ProtNLM"/>
    </source>
</evidence>
<dbReference type="InterPro" id="IPR039437">
    <property type="entry name" value="FrzH/put_lumazine-bd"/>
</dbReference>
<dbReference type="Proteomes" id="UP000561045">
    <property type="component" value="Unassembled WGS sequence"/>
</dbReference>
<evidence type="ECO:0000313" key="2">
    <source>
        <dbReference type="EMBL" id="MBB4013683.1"/>
    </source>
</evidence>
<dbReference type="RefSeq" id="WP_183635616.1">
    <property type="nucleotide sequence ID" value="NZ_BAABLE010000005.1"/>
</dbReference>
<evidence type="ECO:0000256" key="1">
    <source>
        <dbReference type="SAM" id="SignalP"/>
    </source>
</evidence>
<gene>
    <name evidence="2" type="ORF">GGR36_003029</name>
</gene>
<dbReference type="EMBL" id="JACIET010000002">
    <property type="protein sequence ID" value="MBB4013683.1"/>
    <property type="molecule type" value="Genomic_DNA"/>
</dbReference>
<keyword evidence="1" id="KW-0732">Signal</keyword>
<proteinExistence type="predicted"/>
<dbReference type="InterPro" id="IPR032710">
    <property type="entry name" value="NTF2-like_dom_sf"/>
</dbReference>
<keyword evidence="3" id="KW-1185">Reference proteome</keyword>
<accession>A0A840BM18</accession>